<dbReference type="Proteomes" id="UP000198362">
    <property type="component" value="Unassembled WGS sequence"/>
</dbReference>
<evidence type="ECO:0000313" key="1">
    <source>
        <dbReference type="EMBL" id="SNT60893.1"/>
    </source>
</evidence>
<keyword evidence="2" id="KW-1185">Reference proteome</keyword>
<evidence type="ECO:0000313" key="2">
    <source>
        <dbReference type="Proteomes" id="UP000198362"/>
    </source>
</evidence>
<proteinExistence type="predicted"/>
<accession>A0A239P2D7</accession>
<sequence>MRLTSRDGMATGLAAAAVAAYIAFLHGVDVAPLSDARAVTAGVFVLGMAACWP</sequence>
<dbReference type="AlphaFoldDB" id="A0A239P2D7"/>
<gene>
    <name evidence="1" type="ORF">SAMN05421812_112236</name>
</gene>
<protein>
    <submittedName>
        <fullName evidence="1">Uncharacterized protein</fullName>
    </submittedName>
</protein>
<reference evidence="1 2" key="1">
    <citation type="submission" date="2017-06" db="EMBL/GenBank/DDBJ databases">
        <authorList>
            <person name="Kim H.J."/>
            <person name="Triplett B.A."/>
        </authorList>
    </citation>
    <scope>NUCLEOTIDE SEQUENCE [LARGE SCALE GENOMIC DNA]</scope>
    <source>
        <strain evidence="1 2">CGMCC 4.5593</strain>
    </source>
</reference>
<dbReference type="EMBL" id="FZPH01000012">
    <property type="protein sequence ID" value="SNT60893.1"/>
    <property type="molecule type" value="Genomic_DNA"/>
</dbReference>
<organism evidence="1 2">
    <name type="scientific">Asanoa hainanensis</name>
    <dbReference type="NCBI Taxonomy" id="560556"/>
    <lineage>
        <taxon>Bacteria</taxon>
        <taxon>Bacillati</taxon>
        <taxon>Actinomycetota</taxon>
        <taxon>Actinomycetes</taxon>
        <taxon>Micromonosporales</taxon>
        <taxon>Micromonosporaceae</taxon>
        <taxon>Asanoa</taxon>
    </lineage>
</organism>
<name>A0A239P2D7_9ACTN</name>
<dbReference type="RefSeq" id="WP_179266396.1">
    <property type="nucleotide sequence ID" value="NZ_FZPH01000012.1"/>
</dbReference>